<organism evidence="2 3">
    <name type="scientific">Clostridium oceanicum</name>
    <dbReference type="NCBI Taxonomy" id="1543"/>
    <lineage>
        <taxon>Bacteria</taxon>
        <taxon>Bacillati</taxon>
        <taxon>Bacillota</taxon>
        <taxon>Clostridia</taxon>
        <taxon>Eubacteriales</taxon>
        <taxon>Clostridiaceae</taxon>
        <taxon>Clostridium</taxon>
    </lineage>
</organism>
<evidence type="ECO:0000313" key="2">
    <source>
        <dbReference type="EMBL" id="GAA0737511.1"/>
    </source>
</evidence>
<accession>A0ABN1JEA9</accession>
<gene>
    <name evidence="2" type="ORF">GCM10008906_13740</name>
</gene>
<keyword evidence="3" id="KW-1185">Reference proteome</keyword>
<reference evidence="2 3" key="1">
    <citation type="journal article" date="2019" name="Int. J. Syst. Evol. Microbiol.">
        <title>The Global Catalogue of Microorganisms (GCM) 10K type strain sequencing project: providing services to taxonomists for standard genome sequencing and annotation.</title>
        <authorList>
            <consortium name="The Broad Institute Genomics Platform"/>
            <consortium name="The Broad Institute Genome Sequencing Center for Infectious Disease"/>
            <person name="Wu L."/>
            <person name="Ma J."/>
        </authorList>
    </citation>
    <scope>NUCLEOTIDE SEQUENCE [LARGE SCALE GENOMIC DNA]</scope>
    <source>
        <strain evidence="2 3">JCM 1407</strain>
    </source>
</reference>
<evidence type="ECO:0008006" key="4">
    <source>
        <dbReference type="Google" id="ProtNLM"/>
    </source>
</evidence>
<dbReference type="EMBL" id="BAAACG010000008">
    <property type="protein sequence ID" value="GAA0737511.1"/>
    <property type="molecule type" value="Genomic_DNA"/>
</dbReference>
<dbReference type="Proteomes" id="UP001501510">
    <property type="component" value="Unassembled WGS sequence"/>
</dbReference>
<evidence type="ECO:0000313" key="3">
    <source>
        <dbReference type="Proteomes" id="UP001501510"/>
    </source>
</evidence>
<keyword evidence="1" id="KW-0472">Membrane</keyword>
<evidence type="ECO:0000256" key="1">
    <source>
        <dbReference type="SAM" id="Phobius"/>
    </source>
</evidence>
<comment type="caution">
    <text evidence="2">The sequence shown here is derived from an EMBL/GenBank/DDBJ whole genome shotgun (WGS) entry which is preliminary data.</text>
</comment>
<keyword evidence="1" id="KW-1133">Transmembrane helix</keyword>
<feature type="transmembrane region" description="Helical" evidence="1">
    <location>
        <begin position="7"/>
        <end position="27"/>
    </location>
</feature>
<name>A0ABN1JEA9_9CLOT</name>
<proteinExistence type="predicted"/>
<protein>
    <recommendedName>
        <fullName evidence="4">DUF4825 domain-containing protein</fullName>
    </recommendedName>
</protein>
<sequence length="168" mass="19592">MKINRKNICYSLIVIGVVIFGILIFRYSSQNKLSYKEKNNYTTEKNNKEEFRDIQKITGNIINNKLQGDYLKPLITIAKYQKEFTINLDGISKKNKVEIINPVSGVKVQMKNNNRDRHYLNIKMDKNIDYGILIGNRLIGSIRIVDNIDEINEKTIYDDIMENLRCGL</sequence>
<keyword evidence="1" id="KW-0812">Transmembrane</keyword>
<dbReference type="RefSeq" id="WP_343760211.1">
    <property type="nucleotide sequence ID" value="NZ_BAAACG010000008.1"/>
</dbReference>